<comment type="caution">
    <text evidence="3">The sequence shown here is derived from an EMBL/GenBank/DDBJ whole genome shotgun (WGS) entry which is preliminary data.</text>
</comment>
<dbReference type="Pfam" id="PF00078">
    <property type="entry name" value="RVT_1"/>
    <property type="match status" value="1"/>
</dbReference>
<dbReference type="InterPro" id="IPR000477">
    <property type="entry name" value="RT_dom"/>
</dbReference>
<proteinExistence type="predicted"/>
<sequence>MGPDEMHPCVLRKRTNEVAKPLSIIFEKSWQSGEVPTDGKRGNITPIFKKGKKEDPGNYRSASHTSVPGKIMEQILLETMLRHVENKEVIGDSQQGFTKGKSCLTNVVAAYDEITALVDKGRATDIIYLDLCKAFDSVPHNILVSKLEKHGFDGWTTGWIRNWLDGCGQWLNVQVESTQKHEWCSSGVSIGTGTV</sequence>
<dbReference type="EMBL" id="BAAFJT010000004">
    <property type="protein sequence ID" value="GAB0188645.1"/>
    <property type="molecule type" value="Genomic_DNA"/>
</dbReference>
<evidence type="ECO:0000259" key="2">
    <source>
        <dbReference type="Pfam" id="PF00078"/>
    </source>
</evidence>
<reference evidence="3 4" key="1">
    <citation type="submission" date="2024-06" db="EMBL/GenBank/DDBJ databases">
        <title>The draft genome of Grus japonensis, version 3.</title>
        <authorList>
            <person name="Nabeshima K."/>
            <person name="Suzuki S."/>
            <person name="Onuma M."/>
        </authorList>
    </citation>
    <scope>NUCLEOTIDE SEQUENCE [LARGE SCALE GENOMIC DNA]</scope>
    <source>
        <strain evidence="3 4">451A</strain>
    </source>
</reference>
<feature type="region of interest" description="Disordered" evidence="1">
    <location>
        <begin position="35"/>
        <end position="65"/>
    </location>
</feature>
<protein>
    <submittedName>
        <fullName evidence="3">Mitochondrial enolase superfamily member 1</fullName>
    </submittedName>
</protein>
<keyword evidence="4" id="KW-1185">Reference proteome</keyword>
<evidence type="ECO:0000313" key="4">
    <source>
        <dbReference type="Proteomes" id="UP001623348"/>
    </source>
</evidence>
<dbReference type="AlphaFoldDB" id="A0ABC9WTH7"/>
<evidence type="ECO:0000256" key="1">
    <source>
        <dbReference type="SAM" id="MobiDB-lite"/>
    </source>
</evidence>
<organism evidence="3 4">
    <name type="scientific">Grus japonensis</name>
    <name type="common">Japanese crane</name>
    <name type="synonym">Red-crowned crane</name>
    <dbReference type="NCBI Taxonomy" id="30415"/>
    <lineage>
        <taxon>Eukaryota</taxon>
        <taxon>Metazoa</taxon>
        <taxon>Chordata</taxon>
        <taxon>Craniata</taxon>
        <taxon>Vertebrata</taxon>
        <taxon>Euteleostomi</taxon>
        <taxon>Archelosauria</taxon>
        <taxon>Archosauria</taxon>
        <taxon>Dinosauria</taxon>
        <taxon>Saurischia</taxon>
        <taxon>Theropoda</taxon>
        <taxon>Coelurosauria</taxon>
        <taxon>Aves</taxon>
        <taxon>Neognathae</taxon>
        <taxon>Neoaves</taxon>
        <taxon>Gruiformes</taxon>
        <taxon>Gruidae</taxon>
        <taxon>Grus</taxon>
    </lineage>
</organism>
<dbReference type="Proteomes" id="UP001623348">
    <property type="component" value="Unassembled WGS sequence"/>
</dbReference>
<feature type="domain" description="Reverse transcriptase" evidence="2">
    <location>
        <begin position="52"/>
        <end position="183"/>
    </location>
</feature>
<accession>A0ABC9WTH7</accession>
<gene>
    <name evidence="3" type="ORF">GRJ2_001329800</name>
</gene>
<evidence type="ECO:0000313" key="3">
    <source>
        <dbReference type="EMBL" id="GAB0188645.1"/>
    </source>
</evidence>
<name>A0ABC9WTH7_GRUJA</name>
<dbReference type="PANTHER" id="PTHR33332">
    <property type="entry name" value="REVERSE TRANSCRIPTASE DOMAIN-CONTAINING PROTEIN"/>
    <property type="match status" value="1"/>
</dbReference>